<keyword evidence="3" id="KW-1185">Reference proteome</keyword>
<evidence type="ECO:0000313" key="2">
    <source>
        <dbReference type="EMBL" id="RED52959.1"/>
    </source>
</evidence>
<dbReference type="SUPFAM" id="SSF53474">
    <property type="entry name" value="alpha/beta-Hydrolases"/>
    <property type="match status" value="1"/>
</dbReference>
<dbReference type="RefSeq" id="WP_115995544.1">
    <property type="nucleotide sequence ID" value="NZ_QRDY01000028.1"/>
</dbReference>
<accession>A0A3D9HU53</accession>
<dbReference type="AlphaFoldDB" id="A0A3D9HU53"/>
<dbReference type="EMBL" id="QRDY01000028">
    <property type="protein sequence ID" value="RED52959.1"/>
    <property type="molecule type" value="Genomic_DNA"/>
</dbReference>
<evidence type="ECO:0000313" key="3">
    <source>
        <dbReference type="Proteomes" id="UP000256869"/>
    </source>
</evidence>
<organism evidence="2 3">
    <name type="scientific">Cohnella lupini</name>
    <dbReference type="NCBI Taxonomy" id="1294267"/>
    <lineage>
        <taxon>Bacteria</taxon>
        <taxon>Bacillati</taxon>
        <taxon>Bacillota</taxon>
        <taxon>Bacilli</taxon>
        <taxon>Bacillales</taxon>
        <taxon>Paenibacillaceae</taxon>
        <taxon>Cohnella</taxon>
    </lineage>
</organism>
<dbReference type="Gene3D" id="3.40.50.1820">
    <property type="entry name" value="alpha/beta hydrolase"/>
    <property type="match status" value="1"/>
</dbReference>
<dbReference type="InterPro" id="IPR050266">
    <property type="entry name" value="AB_hydrolase_sf"/>
</dbReference>
<dbReference type="InterPro" id="IPR029058">
    <property type="entry name" value="AB_hydrolase_fold"/>
</dbReference>
<protein>
    <submittedName>
        <fullName evidence="2">Pimeloyl-ACP methyl ester carboxylesterase</fullName>
    </submittedName>
</protein>
<dbReference type="OrthoDB" id="6191536at2"/>
<evidence type="ECO:0000259" key="1">
    <source>
        <dbReference type="Pfam" id="PF00561"/>
    </source>
</evidence>
<dbReference type="Proteomes" id="UP000256869">
    <property type="component" value="Unassembled WGS sequence"/>
</dbReference>
<dbReference type="InterPro" id="IPR000073">
    <property type="entry name" value="AB_hydrolase_1"/>
</dbReference>
<dbReference type="Pfam" id="PF00561">
    <property type="entry name" value="Abhydrolase_1"/>
    <property type="match status" value="1"/>
</dbReference>
<reference evidence="2 3" key="1">
    <citation type="submission" date="2018-07" db="EMBL/GenBank/DDBJ databases">
        <title>Genomic Encyclopedia of Type Strains, Phase III (KMG-III): the genomes of soil and plant-associated and newly described type strains.</title>
        <authorList>
            <person name="Whitman W."/>
        </authorList>
    </citation>
    <scope>NUCLEOTIDE SEQUENCE [LARGE SCALE GENOMIC DNA]</scope>
    <source>
        <strain evidence="2 3">CECT 8236</strain>
    </source>
</reference>
<dbReference type="PRINTS" id="PR00111">
    <property type="entry name" value="ABHYDROLASE"/>
</dbReference>
<feature type="domain" description="AB hydrolase-1" evidence="1">
    <location>
        <begin position="21"/>
        <end position="174"/>
    </location>
</feature>
<gene>
    <name evidence="2" type="ORF">DFP95_12815</name>
</gene>
<proteinExistence type="predicted"/>
<sequence>MPVATLNGTSLYYESQGKGSAIIFIHGHGWTHRMFKPQFEYFSERYQVVVCDLRGNGRSGKLRQTTETIIDTQCLDLIMLMNFLSIREAVFVGMAYGGLIVQQLAAQYPERVRAIVIADSYCRSGRDTIVGKLQLAAAYLSWMNYYIPYEMLLPSLRLMYRRWESAYRELRRNMRERRSSELYRQRIASSRIDYSLQLSACRRPALCIVGDYTEYGLECMKEVVSYLPKAELIVISDAYEPSSLCQSDAFNEILQQFMERELIYHSIANTQGGDDVG</sequence>
<name>A0A3D9HU53_9BACL</name>
<comment type="caution">
    <text evidence="2">The sequence shown here is derived from an EMBL/GenBank/DDBJ whole genome shotgun (WGS) entry which is preliminary data.</text>
</comment>
<dbReference type="PANTHER" id="PTHR43798">
    <property type="entry name" value="MONOACYLGLYCEROL LIPASE"/>
    <property type="match status" value="1"/>
</dbReference>